<evidence type="ECO:0000313" key="2">
    <source>
        <dbReference type="Proteomes" id="UP000509441"/>
    </source>
</evidence>
<sequence>MENGLDNLLVPSLRKSIEENLGKETLNKIEERLMERHGLGLVQAIKNFHKFDSVLREFFGAGADGLEQKFLQTIVQVEKTKQSDSNWIHIKDPELSRVFLESFADQDKKAVLGSVMDTSLIIAKILETCSIPQTSGYRKINYLINNGLLISTGFELAHDGKKVKKYETIFDNVKVDIIKNDIAVKVQLKNTLISDSSILQTVQIYS</sequence>
<organism evidence="1 2">
    <name type="scientific">Nitrosopumilus oxyclinae</name>
    <dbReference type="NCBI Taxonomy" id="1959104"/>
    <lineage>
        <taxon>Archaea</taxon>
        <taxon>Nitrososphaerota</taxon>
        <taxon>Nitrososphaeria</taxon>
        <taxon>Nitrosopumilales</taxon>
        <taxon>Nitrosopumilaceae</taxon>
        <taxon>Nitrosopumilus</taxon>
    </lineage>
</organism>
<reference evidence="1 2" key="1">
    <citation type="submission" date="2018-02" db="EMBL/GenBank/DDBJ databases">
        <title>Complete genome of Nitrosopumilus oxyclinae HCE1.</title>
        <authorList>
            <person name="Qin W."/>
            <person name="Zheng Y."/>
            <person name="Stahl D.A."/>
        </authorList>
    </citation>
    <scope>NUCLEOTIDE SEQUENCE [LARGE SCALE GENOMIC DNA]</scope>
    <source>
        <strain evidence="1 2">HCE1</strain>
    </source>
</reference>
<gene>
    <name evidence="1" type="ORF">C5F49_03860</name>
</gene>
<name>A0A7D5M538_9ARCH</name>
<dbReference type="EMBL" id="CP026994">
    <property type="protein sequence ID" value="QLH04548.1"/>
    <property type="molecule type" value="Genomic_DNA"/>
</dbReference>
<dbReference type="Proteomes" id="UP000509441">
    <property type="component" value="Chromosome"/>
</dbReference>
<evidence type="ECO:0000313" key="1">
    <source>
        <dbReference type="EMBL" id="QLH04548.1"/>
    </source>
</evidence>
<dbReference type="KEGG" id="nox:C5F49_03860"/>
<accession>A0A7D5M538</accession>
<dbReference type="AlphaFoldDB" id="A0A7D5M538"/>
<proteinExistence type="predicted"/>
<protein>
    <submittedName>
        <fullName evidence="1">Transcriptional regulator</fullName>
    </submittedName>
</protein>
<dbReference type="GeneID" id="56061067"/>
<dbReference type="OrthoDB" id="10985at2157"/>
<dbReference type="RefSeq" id="WP_179363442.1">
    <property type="nucleotide sequence ID" value="NZ_CP026994.1"/>
</dbReference>
<keyword evidence="2" id="KW-1185">Reference proteome</keyword>